<dbReference type="EMBL" id="LR877148">
    <property type="protein sequence ID" value="CAD2214742.1"/>
    <property type="molecule type" value="Genomic_DNA"/>
</dbReference>
<evidence type="ECO:0000313" key="3">
    <source>
        <dbReference type="EMBL" id="CAD2214742.1"/>
    </source>
</evidence>
<evidence type="ECO:0000313" key="4">
    <source>
        <dbReference type="Proteomes" id="UP000515908"/>
    </source>
</evidence>
<dbReference type="Gene3D" id="3.80.10.10">
    <property type="entry name" value="Ribonuclease Inhibitor"/>
    <property type="match status" value="1"/>
</dbReference>
<evidence type="ECO:0000256" key="2">
    <source>
        <dbReference type="ARBA" id="ARBA00022737"/>
    </source>
</evidence>
<keyword evidence="4" id="KW-1185">Reference proteome</keyword>
<sequence>MLRFNELYEYGSYFEKSTPLAFSAVSPCARERAESCRRGALGCTTDIVDGEAWRSLRIRSEECAARLESLEWWLTRPPAEPLKVFVELMDDEASLDTVALLEEFSVRLDRCGVHFLFYLKLNRIKTLEPFGTLVSRADEITLDRCSNLTSLYGLYGLRYLKHAYFYDCRITDISALRTCALLEAVSFCPCPSLTSLDALQDLQHLKSVKVWDCPVRSLDALRMCPSLERVVCRSSQAISLLPLEGLKCLKEVVFSGGNVVDFDVLHTCTALEVVDISGAADLISLDGLRSLPRLRELTIVRCGITSLDALHTCDALEELRVHSCSDLTSIEHFKGPPNLKDITIWCCPITSIRSLNTCVSLQMVDVTSCPLLLSLDGLGGLPNLEEVRANRSGITDVAAIAQCPALRYVDVCDCPQLQSVDVLLERGDVKVVYDK</sequence>
<protein>
    <recommendedName>
        <fullName evidence="5">BspA type Leucine rich repeat region (6 copies)</fullName>
    </recommendedName>
</protein>
<gene>
    <name evidence="3" type="ORF">ADEAN_000219300</name>
</gene>
<name>A0A7G2C9Q4_9TRYP</name>
<evidence type="ECO:0000256" key="1">
    <source>
        <dbReference type="ARBA" id="ARBA00022614"/>
    </source>
</evidence>
<organism evidence="3 4">
    <name type="scientific">Angomonas deanei</name>
    <dbReference type="NCBI Taxonomy" id="59799"/>
    <lineage>
        <taxon>Eukaryota</taxon>
        <taxon>Discoba</taxon>
        <taxon>Euglenozoa</taxon>
        <taxon>Kinetoplastea</taxon>
        <taxon>Metakinetoplastina</taxon>
        <taxon>Trypanosomatida</taxon>
        <taxon>Trypanosomatidae</taxon>
        <taxon>Strigomonadinae</taxon>
        <taxon>Angomonas</taxon>
    </lineage>
</organism>
<proteinExistence type="predicted"/>
<dbReference type="Proteomes" id="UP000515908">
    <property type="component" value="Chromosome 04"/>
</dbReference>
<dbReference type="SUPFAM" id="SSF52058">
    <property type="entry name" value="L domain-like"/>
    <property type="match status" value="1"/>
</dbReference>
<reference evidence="3 4" key="1">
    <citation type="submission" date="2020-08" db="EMBL/GenBank/DDBJ databases">
        <authorList>
            <person name="Newling K."/>
            <person name="Davey J."/>
            <person name="Forrester S."/>
        </authorList>
    </citation>
    <scope>NUCLEOTIDE SEQUENCE [LARGE SCALE GENOMIC DNA]</scope>
    <source>
        <strain evidence="4">Crithidia deanei Carvalho (ATCC PRA-265)</strain>
    </source>
</reference>
<dbReference type="InterPro" id="IPR050836">
    <property type="entry name" value="SDS22/Internalin_LRR"/>
</dbReference>
<evidence type="ECO:0008006" key="5">
    <source>
        <dbReference type="Google" id="ProtNLM"/>
    </source>
</evidence>
<dbReference type="AlphaFoldDB" id="A0A7G2C9Q4"/>
<dbReference type="PANTHER" id="PTHR46652">
    <property type="entry name" value="LEUCINE-RICH REPEAT AND IQ DOMAIN-CONTAINING PROTEIN 1-RELATED"/>
    <property type="match status" value="1"/>
</dbReference>
<accession>A0A7G2C9Q4</accession>
<dbReference type="PANTHER" id="PTHR46652:SF3">
    <property type="entry name" value="LEUCINE-RICH REPEAT-CONTAINING PROTEIN 9"/>
    <property type="match status" value="1"/>
</dbReference>
<keyword evidence="2" id="KW-0677">Repeat</keyword>
<dbReference type="InterPro" id="IPR032675">
    <property type="entry name" value="LRR_dom_sf"/>
</dbReference>
<dbReference type="VEuPathDB" id="TriTrypDB:ADEAN_000219300"/>
<keyword evidence="1" id="KW-0433">Leucine-rich repeat</keyword>